<sequence>MYRICVPGVRGLSRKVLNGKNTSEQSSVTDGETELAELVRLLLLMSQPNLKGLEVFDVPVVEVAFREDVGIIETSLVDRKIEDTGPLFLMSMTSRGRRTRRLNSGTSTSAGSESKVGVRDVEVSTISPDTSTTSADALAGLEQSLGASPTTSYAWPSGAQAPPSALLSRPSTSRSRPSTSRAVETQPQESEAVPSQAPVNPPALEPWQQPGNTRFVLHPIWDKEVLFIFYYKYRNHVTYIICCFQLWKVLCHSYAIQAYILVVFGCTIRLLDHSTSDRSGHVDDPDYQAKCDKASKNRVKGQGGEGPSKDMAGSRSFIE</sequence>
<keyword evidence="2" id="KW-1185">Reference proteome</keyword>
<reference evidence="2" key="1">
    <citation type="journal article" date="2023" name="Nat. Plants">
        <title>Single-cell RNA sequencing provides a high-resolution roadmap for understanding the multicellular compartmentation of specialized metabolism.</title>
        <authorList>
            <person name="Sun S."/>
            <person name="Shen X."/>
            <person name="Li Y."/>
            <person name="Li Y."/>
            <person name="Wang S."/>
            <person name="Li R."/>
            <person name="Zhang H."/>
            <person name="Shen G."/>
            <person name="Guo B."/>
            <person name="Wei J."/>
            <person name="Xu J."/>
            <person name="St-Pierre B."/>
            <person name="Chen S."/>
            <person name="Sun C."/>
        </authorList>
    </citation>
    <scope>NUCLEOTIDE SEQUENCE [LARGE SCALE GENOMIC DNA]</scope>
</reference>
<gene>
    <name evidence="1" type="ORF">M9H77_27316</name>
</gene>
<name>A0ACC0AGE8_CATRO</name>
<dbReference type="Proteomes" id="UP001060085">
    <property type="component" value="Linkage Group LG06"/>
</dbReference>
<protein>
    <submittedName>
        <fullName evidence="1">Uncharacterized protein</fullName>
    </submittedName>
</protein>
<evidence type="ECO:0000313" key="1">
    <source>
        <dbReference type="EMBL" id="KAI5658523.1"/>
    </source>
</evidence>
<organism evidence="1 2">
    <name type="scientific">Catharanthus roseus</name>
    <name type="common">Madagascar periwinkle</name>
    <name type="synonym">Vinca rosea</name>
    <dbReference type="NCBI Taxonomy" id="4058"/>
    <lineage>
        <taxon>Eukaryota</taxon>
        <taxon>Viridiplantae</taxon>
        <taxon>Streptophyta</taxon>
        <taxon>Embryophyta</taxon>
        <taxon>Tracheophyta</taxon>
        <taxon>Spermatophyta</taxon>
        <taxon>Magnoliopsida</taxon>
        <taxon>eudicotyledons</taxon>
        <taxon>Gunneridae</taxon>
        <taxon>Pentapetalae</taxon>
        <taxon>asterids</taxon>
        <taxon>lamiids</taxon>
        <taxon>Gentianales</taxon>
        <taxon>Apocynaceae</taxon>
        <taxon>Rauvolfioideae</taxon>
        <taxon>Vinceae</taxon>
        <taxon>Catharanthinae</taxon>
        <taxon>Catharanthus</taxon>
    </lineage>
</organism>
<comment type="caution">
    <text evidence="1">The sequence shown here is derived from an EMBL/GenBank/DDBJ whole genome shotgun (WGS) entry which is preliminary data.</text>
</comment>
<dbReference type="EMBL" id="CM044706">
    <property type="protein sequence ID" value="KAI5658523.1"/>
    <property type="molecule type" value="Genomic_DNA"/>
</dbReference>
<evidence type="ECO:0000313" key="2">
    <source>
        <dbReference type="Proteomes" id="UP001060085"/>
    </source>
</evidence>
<proteinExistence type="predicted"/>
<accession>A0ACC0AGE8</accession>